<keyword evidence="1" id="KW-0472">Membrane</keyword>
<accession>A0AAN9PS78</accession>
<gene>
    <name evidence="2" type="ORF">VNO77_41886</name>
</gene>
<dbReference type="AlphaFoldDB" id="A0AAN9PS78"/>
<evidence type="ECO:0000313" key="2">
    <source>
        <dbReference type="EMBL" id="KAK7308284.1"/>
    </source>
</evidence>
<feature type="transmembrane region" description="Helical" evidence="1">
    <location>
        <begin position="63"/>
        <end position="82"/>
    </location>
</feature>
<comment type="caution">
    <text evidence="2">The sequence shown here is derived from an EMBL/GenBank/DDBJ whole genome shotgun (WGS) entry which is preliminary data.</text>
</comment>
<dbReference type="EMBL" id="JAYMYQ010000010">
    <property type="protein sequence ID" value="KAK7308284.1"/>
    <property type="molecule type" value="Genomic_DNA"/>
</dbReference>
<sequence length="131" mass="15179">MVWLSYYRVYRAGEFWKPKEWSDNAILLMVKPGLFFDLGLPLARYDEYGTPGETGWRQHPTPWFSYIPLGSLGLACMCYAFTASSGVYFSSYGPIMFCNTLPYACSLPERRCWFIRTNNLVLSLYNLDYAT</sequence>
<evidence type="ECO:0000313" key="3">
    <source>
        <dbReference type="Proteomes" id="UP001367508"/>
    </source>
</evidence>
<protein>
    <submittedName>
        <fullName evidence="2">Uncharacterized protein</fullName>
    </submittedName>
</protein>
<dbReference type="Proteomes" id="UP001367508">
    <property type="component" value="Unassembled WGS sequence"/>
</dbReference>
<keyword evidence="3" id="KW-1185">Reference proteome</keyword>
<evidence type="ECO:0000256" key="1">
    <source>
        <dbReference type="SAM" id="Phobius"/>
    </source>
</evidence>
<organism evidence="2 3">
    <name type="scientific">Canavalia gladiata</name>
    <name type="common">Sword bean</name>
    <name type="synonym">Dolichos gladiatus</name>
    <dbReference type="NCBI Taxonomy" id="3824"/>
    <lineage>
        <taxon>Eukaryota</taxon>
        <taxon>Viridiplantae</taxon>
        <taxon>Streptophyta</taxon>
        <taxon>Embryophyta</taxon>
        <taxon>Tracheophyta</taxon>
        <taxon>Spermatophyta</taxon>
        <taxon>Magnoliopsida</taxon>
        <taxon>eudicotyledons</taxon>
        <taxon>Gunneridae</taxon>
        <taxon>Pentapetalae</taxon>
        <taxon>rosids</taxon>
        <taxon>fabids</taxon>
        <taxon>Fabales</taxon>
        <taxon>Fabaceae</taxon>
        <taxon>Papilionoideae</taxon>
        <taxon>50 kb inversion clade</taxon>
        <taxon>NPAAA clade</taxon>
        <taxon>indigoferoid/millettioid clade</taxon>
        <taxon>Phaseoleae</taxon>
        <taxon>Canavalia</taxon>
    </lineage>
</organism>
<proteinExistence type="predicted"/>
<name>A0AAN9PS78_CANGL</name>
<reference evidence="2 3" key="1">
    <citation type="submission" date="2024-01" db="EMBL/GenBank/DDBJ databases">
        <title>The genomes of 5 underutilized Papilionoideae crops provide insights into root nodulation and disease resistanc.</title>
        <authorList>
            <person name="Jiang F."/>
        </authorList>
    </citation>
    <scope>NUCLEOTIDE SEQUENCE [LARGE SCALE GENOMIC DNA]</scope>
    <source>
        <strain evidence="2">LVBAO_FW01</strain>
        <tissue evidence="2">Leaves</tissue>
    </source>
</reference>
<keyword evidence="1" id="KW-1133">Transmembrane helix</keyword>
<keyword evidence="1" id="KW-0812">Transmembrane</keyword>